<sequence>MDMSIFSQLRWNFVYQRPQHLIGRMAKEYRTFYFEEPEDIEKYPSNESKQTNYHHYISEEGVNVIVPLLKAGDMDNAPLLEKIVKQVYQDFNIEQDIFWYYTPMAMEYTSFFNPKITIYDCMDQLAAFKNAPQNLISLEKELFKKADLIFTGGKSLYKAKKEHHDFVYCFPSSIDQSHFKRAAADLPDPEDQKVIHHPRAGFYGVVDERFDTDLLKEVASHLPDWNFVIVGPVLKIDPTTLPQAENIHYLGIKKYAELPSYLANWDAAIMPFALNESTKYISPTKTPEYLAAGKKVVSTAVHDVVHPYEDLNLVSIARSSAEFADQLRNTLVESPQWEAEVQAYLKDFSWDDTCKQMNELIAEKLAEKDNDFEEKIAEVE</sequence>
<dbReference type="RefSeq" id="WP_092480391.1">
    <property type="nucleotide sequence ID" value="NZ_FOXW01000004.1"/>
</dbReference>
<dbReference type="Pfam" id="PF13692">
    <property type="entry name" value="Glyco_trans_1_4"/>
    <property type="match status" value="1"/>
</dbReference>
<organism evidence="1 2">
    <name type="scientific">Desemzia incerta</name>
    <dbReference type="NCBI Taxonomy" id="82801"/>
    <lineage>
        <taxon>Bacteria</taxon>
        <taxon>Bacillati</taxon>
        <taxon>Bacillota</taxon>
        <taxon>Bacilli</taxon>
        <taxon>Lactobacillales</taxon>
        <taxon>Carnobacteriaceae</taxon>
        <taxon>Desemzia</taxon>
    </lineage>
</organism>
<dbReference type="SUPFAM" id="SSF53756">
    <property type="entry name" value="UDP-Glycosyltransferase/glycogen phosphorylase"/>
    <property type="match status" value="1"/>
</dbReference>
<dbReference type="AlphaFoldDB" id="A0A1I5XC35"/>
<accession>A0A1I5XC35</accession>
<gene>
    <name evidence="1" type="ORF">SAMN04488506_1342</name>
</gene>
<dbReference type="STRING" id="82801.SAMN04488506_1342"/>
<dbReference type="Proteomes" id="UP000199136">
    <property type="component" value="Unassembled WGS sequence"/>
</dbReference>
<evidence type="ECO:0000313" key="2">
    <source>
        <dbReference type="Proteomes" id="UP000199136"/>
    </source>
</evidence>
<proteinExistence type="predicted"/>
<keyword evidence="2" id="KW-1185">Reference proteome</keyword>
<dbReference type="EMBL" id="FOXW01000004">
    <property type="protein sequence ID" value="SFQ29501.1"/>
    <property type="molecule type" value="Genomic_DNA"/>
</dbReference>
<evidence type="ECO:0000313" key="1">
    <source>
        <dbReference type="EMBL" id="SFQ29501.1"/>
    </source>
</evidence>
<dbReference type="OrthoDB" id="2052976at2"/>
<dbReference type="PANTHER" id="PTHR12526">
    <property type="entry name" value="GLYCOSYLTRANSFERASE"/>
    <property type="match status" value="1"/>
</dbReference>
<name>A0A1I5XC35_9LACT</name>
<protein>
    <submittedName>
        <fullName evidence="1">Glycosyltransferase involved in cell wall bisynthesis</fullName>
    </submittedName>
</protein>
<dbReference type="PANTHER" id="PTHR12526:SF630">
    <property type="entry name" value="GLYCOSYLTRANSFERASE"/>
    <property type="match status" value="1"/>
</dbReference>
<keyword evidence="1" id="KW-0808">Transferase</keyword>
<reference evidence="1 2" key="1">
    <citation type="submission" date="2016-10" db="EMBL/GenBank/DDBJ databases">
        <authorList>
            <person name="de Groot N.N."/>
        </authorList>
    </citation>
    <scope>NUCLEOTIDE SEQUENCE [LARGE SCALE GENOMIC DNA]</scope>
    <source>
        <strain evidence="1 2">DSM 20581</strain>
    </source>
</reference>
<dbReference type="Gene3D" id="3.40.50.2000">
    <property type="entry name" value="Glycogen Phosphorylase B"/>
    <property type="match status" value="1"/>
</dbReference>
<dbReference type="GO" id="GO:0016740">
    <property type="term" value="F:transferase activity"/>
    <property type="evidence" value="ECO:0007669"/>
    <property type="project" value="UniProtKB-KW"/>
</dbReference>